<keyword evidence="1" id="KW-1133">Transmembrane helix</keyword>
<feature type="transmembrane region" description="Helical" evidence="1">
    <location>
        <begin position="410"/>
        <end position="431"/>
    </location>
</feature>
<dbReference type="OrthoDB" id="1633380at2"/>
<feature type="transmembrane region" description="Helical" evidence="1">
    <location>
        <begin position="117"/>
        <end position="148"/>
    </location>
</feature>
<feature type="transmembrane region" description="Helical" evidence="1">
    <location>
        <begin position="348"/>
        <end position="368"/>
    </location>
</feature>
<feature type="transmembrane region" description="Helical" evidence="1">
    <location>
        <begin position="322"/>
        <end position="341"/>
    </location>
</feature>
<proteinExistence type="predicted"/>
<keyword evidence="1" id="KW-0472">Membrane</keyword>
<dbReference type="Pfam" id="PF07670">
    <property type="entry name" value="Gate"/>
    <property type="match status" value="1"/>
</dbReference>
<evidence type="ECO:0000256" key="1">
    <source>
        <dbReference type="SAM" id="Phobius"/>
    </source>
</evidence>
<gene>
    <name evidence="3" type="ORF">CFRA_00385</name>
</gene>
<evidence type="ECO:0000259" key="2">
    <source>
        <dbReference type="Pfam" id="PF07670"/>
    </source>
</evidence>
<dbReference type="Proteomes" id="UP000185434">
    <property type="component" value="Chromosome"/>
</dbReference>
<dbReference type="InterPro" id="IPR011642">
    <property type="entry name" value="Gate_dom"/>
</dbReference>
<keyword evidence="1" id="KW-0812">Transmembrane</keyword>
<feature type="transmembrane region" description="Helical" evidence="1">
    <location>
        <begin position="223"/>
        <end position="244"/>
    </location>
</feature>
<dbReference type="AlphaFoldDB" id="A0A1L7CQ83"/>
<feature type="transmembrane region" description="Helical" evidence="1">
    <location>
        <begin position="50"/>
        <end position="68"/>
    </location>
</feature>
<feature type="transmembrane region" description="Helical" evidence="1">
    <location>
        <begin position="12"/>
        <end position="30"/>
    </location>
</feature>
<evidence type="ECO:0000313" key="4">
    <source>
        <dbReference type="Proteomes" id="UP000185434"/>
    </source>
</evidence>
<feature type="domain" description="Nucleoside transporter/FeoB GTPase Gate" evidence="2">
    <location>
        <begin position="119"/>
        <end position="217"/>
    </location>
</feature>
<feature type="transmembrane region" description="Helical" evidence="1">
    <location>
        <begin position="374"/>
        <end position="398"/>
    </location>
</feature>
<dbReference type="STRING" id="1437875.CFRA_00385"/>
<dbReference type="KEGG" id="cfk:CFRA_00385"/>
<reference evidence="3 4" key="1">
    <citation type="submission" date="2014-08" db="EMBL/GenBank/DDBJ databases">
        <title>Complete genome sequence of Corynebacterium frankenforstense ST18(T) (=DSM 45800(T)), isolated from raw cow milk.</title>
        <authorList>
            <person name="Ruckert C."/>
            <person name="Albersmeier A."/>
            <person name="Winkler A."/>
            <person name="Lipski A."/>
            <person name="Kalinowski J."/>
        </authorList>
    </citation>
    <scope>NUCLEOTIDE SEQUENCE [LARGE SCALE GENOMIC DNA]</scope>
    <source>
        <strain evidence="3 4">ST18</strain>
    </source>
</reference>
<feature type="transmembrane region" description="Helical" evidence="1">
    <location>
        <begin position="195"/>
        <end position="217"/>
    </location>
</feature>
<keyword evidence="4" id="KW-1185">Reference proteome</keyword>
<evidence type="ECO:0000313" key="3">
    <source>
        <dbReference type="EMBL" id="APT88003.1"/>
    </source>
</evidence>
<feature type="transmembrane region" description="Helical" evidence="1">
    <location>
        <begin position="80"/>
        <end position="105"/>
    </location>
</feature>
<name>A0A1L7CQ83_9CORY</name>
<organism evidence="3 4">
    <name type="scientific">Corynebacterium frankenforstense DSM 45800</name>
    <dbReference type="NCBI Taxonomy" id="1437875"/>
    <lineage>
        <taxon>Bacteria</taxon>
        <taxon>Bacillati</taxon>
        <taxon>Actinomycetota</taxon>
        <taxon>Actinomycetes</taxon>
        <taxon>Mycobacteriales</taxon>
        <taxon>Corynebacteriaceae</taxon>
        <taxon>Corynebacterium</taxon>
    </lineage>
</organism>
<protein>
    <submittedName>
        <fullName evidence="3">Histidine transporter</fullName>
    </submittedName>
</protein>
<sequence length="434" mass="47883">MDKPVRGRWRFFVYSAIGIFAFFVPFPYQGSNSILLDHLVTIIDDVLGDANKFVAYAIILAGTVFQFASGRWKQSMARRVFAFLNVLGSVVATMLVFNFGPAFLFREDLGPFLMDKLVIPVGLLVPVGSVFLGLLVGFGLMEFIGVLVQRIMRPAYRVPGRSAVDAVASFVGSYSLGLLITNRVYKAGGYTAREAAIITSCFSTASVTFMVVIARTLDLMPVWGIYFAATFIITFIVSAIIVWIPPLSRIPDEYYPGSHPDPEEQVTSNRLRRAWGEAEEVLKRCPGVLRVLWVNFADGVLMTMQILPGIMSVGFIGLTLAFYTPVFTWLGFLFLPFTWALQVPDPQLASEALAIGLSELFLPATLVADAPSETLRFIVAVVSISQIFFFSSMIPAVLGTDIPIKIWHMVVIWFQRVVLTLIITVPVAFLVTGG</sequence>
<accession>A0A1L7CQ83</accession>
<dbReference type="EMBL" id="CP009247">
    <property type="protein sequence ID" value="APT88003.1"/>
    <property type="molecule type" value="Genomic_DNA"/>
</dbReference>